<reference evidence="1" key="1">
    <citation type="submission" date="2018-05" db="EMBL/GenBank/DDBJ databases">
        <authorList>
            <person name="Lanie J.A."/>
            <person name="Ng W.-L."/>
            <person name="Kazmierczak K.M."/>
            <person name="Andrzejewski T.M."/>
            <person name="Davidsen T.M."/>
            <person name="Wayne K.J."/>
            <person name="Tettelin H."/>
            <person name="Glass J.I."/>
            <person name="Rusch D."/>
            <person name="Podicherti R."/>
            <person name="Tsui H.-C.T."/>
            <person name="Winkler M.E."/>
        </authorList>
    </citation>
    <scope>NUCLEOTIDE SEQUENCE</scope>
</reference>
<sequence>DLSLKMNFYKTEHTKSLKTPHMIEKVIPLHQRHETTVS</sequence>
<feature type="non-terminal residue" evidence="1">
    <location>
        <position position="1"/>
    </location>
</feature>
<organism evidence="1">
    <name type="scientific">marine metagenome</name>
    <dbReference type="NCBI Taxonomy" id="408172"/>
    <lineage>
        <taxon>unclassified sequences</taxon>
        <taxon>metagenomes</taxon>
        <taxon>ecological metagenomes</taxon>
    </lineage>
</organism>
<gene>
    <name evidence="1" type="ORF">METZ01_LOCUS501848</name>
</gene>
<name>A0A383DXE9_9ZZZZ</name>
<dbReference type="AlphaFoldDB" id="A0A383DXE9"/>
<evidence type="ECO:0000313" key="1">
    <source>
        <dbReference type="EMBL" id="SVE48994.1"/>
    </source>
</evidence>
<proteinExistence type="predicted"/>
<dbReference type="EMBL" id="UINC01220883">
    <property type="protein sequence ID" value="SVE48994.1"/>
    <property type="molecule type" value="Genomic_DNA"/>
</dbReference>
<accession>A0A383DXE9</accession>
<protein>
    <submittedName>
        <fullName evidence="1">Uncharacterized protein</fullName>
    </submittedName>
</protein>